<evidence type="ECO:0000256" key="1">
    <source>
        <dbReference type="ARBA" id="ARBA00024339"/>
    </source>
</evidence>
<reference evidence="3" key="1">
    <citation type="submission" date="2017-01" db="EMBL/GenBank/DDBJ databases">
        <title>Comparative genomics of anhydrobiosis in the tardigrade Hypsibius dujardini.</title>
        <authorList>
            <person name="Yoshida Y."/>
            <person name="Koutsovoulos G."/>
            <person name="Laetsch D."/>
            <person name="Stevens L."/>
            <person name="Kumar S."/>
            <person name="Horikawa D."/>
            <person name="Ishino K."/>
            <person name="Komine S."/>
            <person name="Tomita M."/>
            <person name="Blaxter M."/>
            <person name="Arakawa K."/>
        </authorList>
    </citation>
    <scope>NUCLEOTIDE SEQUENCE [LARGE SCALE GENOMIC DNA]</scope>
    <source>
        <strain evidence="3">Z151</strain>
    </source>
</reference>
<dbReference type="GO" id="GO:0043001">
    <property type="term" value="P:Golgi to plasma membrane protein transport"/>
    <property type="evidence" value="ECO:0007669"/>
    <property type="project" value="TreeGrafter"/>
</dbReference>
<comment type="caution">
    <text evidence="2">The sequence shown here is derived from an EMBL/GenBank/DDBJ whole genome shotgun (WGS) entry which is preliminary data.</text>
</comment>
<gene>
    <name evidence="2" type="ORF">BV898_08205</name>
</gene>
<dbReference type="EMBL" id="MTYJ01000057">
    <property type="protein sequence ID" value="OQV17748.1"/>
    <property type="molecule type" value="Genomic_DNA"/>
</dbReference>
<dbReference type="InterPro" id="IPR005373">
    <property type="entry name" value="PHAF1"/>
</dbReference>
<dbReference type="AlphaFoldDB" id="A0A1W0WRB3"/>
<accession>A0A1W0WRB3</accession>
<evidence type="ECO:0000313" key="2">
    <source>
        <dbReference type="EMBL" id="OQV17748.1"/>
    </source>
</evidence>
<comment type="similarity">
    <text evidence="1">Belongs to the PHAF1 family.</text>
</comment>
<evidence type="ECO:0000313" key="3">
    <source>
        <dbReference type="Proteomes" id="UP000192578"/>
    </source>
</evidence>
<dbReference type="PANTHER" id="PTHR13465">
    <property type="entry name" value="UPF0183 PROTEIN"/>
    <property type="match status" value="1"/>
</dbReference>
<keyword evidence="3" id="KW-1185">Reference proteome</keyword>
<proteinExistence type="inferred from homology"/>
<organism evidence="2 3">
    <name type="scientific">Hypsibius exemplaris</name>
    <name type="common">Freshwater tardigrade</name>
    <dbReference type="NCBI Taxonomy" id="2072580"/>
    <lineage>
        <taxon>Eukaryota</taxon>
        <taxon>Metazoa</taxon>
        <taxon>Ecdysozoa</taxon>
        <taxon>Tardigrada</taxon>
        <taxon>Eutardigrada</taxon>
        <taxon>Parachela</taxon>
        <taxon>Hypsibioidea</taxon>
        <taxon>Hypsibiidae</taxon>
        <taxon>Hypsibius</taxon>
    </lineage>
</organism>
<dbReference type="InterPro" id="IPR039156">
    <property type="entry name" value="PHAF1/BROMI"/>
</dbReference>
<dbReference type="GO" id="GO:0005802">
    <property type="term" value="C:trans-Golgi network"/>
    <property type="evidence" value="ECO:0007669"/>
    <property type="project" value="TreeGrafter"/>
</dbReference>
<dbReference type="Proteomes" id="UP000192578">
    <property type="component" value="Unassembled WGS sequence"/>
</dbReference>
<name>A0A1W0WRB3_HYPEX</name>
<dbReference type="PANTHER" id="PTHR13465:SF2">
    <property type="entry name" value="PHAGOSOME ASSEMBLY FACTOR 1"/>
    <property type="match status" value="1"/>
</dbReference>
<sequence length="417" mass="46896">MLELEVIPERSLGCENCVFKLGMPFSQAVSILQKHCRVINSVEVIYVENDPLAGDLTLRLTGDGIRLVFDPFAQRLKIIEVYDMTKVRLKYSGMIFCAPDSSPTREQIDLSFGATRPPEYEPTQQAFILSFRGISFSFPAAINKNSAEQCNPHFPNRNAAVVAKMSVYSGNSLSDAKVLELPWHCYNGGVYTSSLDVVRDNSKTVGVQVHLMFEGVESSSSAVGSRIQSDVRTVCFGNTVQDVLSLLGAPTRVFYKAEDKMRIHAPPDQQSRRASDRSDYFYNYLTLGLDILFDAVTQRAKKFVLHTNYPGHYDFNVYYRCFFKIPLSKANNLESDYQSASLLDQTEPMIVHAASKWEGIHEYILGPESRPIVLNRSSSFNATNPFGPTYCYGYQDMIFEVMMNGHIASVTLYQITD</sequence>
<dbReference type="OrthoDB" id="411211at2759"/>
<dbReference type="Pfam" id="PF03676">
    <property type="entry name" value="PHAF1"/>
    <property type="match status" value="1"/>
</dbReference>
<protein>
    <submittedName>
        <fullName evidence="2">UPF0183 protein C16orf70-like protein</fullName>
    </submittedName>
</protein>